<sequence>MYSYARSCKPHGPRIRTSAIRLQAWRPRSRSSGRCRVRRGSARRGPEGAREDCSPCQESLPYGVLWVFWGYRCVFY</sequence>
<dbReference type="AlphaFoldDB" id="A0A5C3NTX8"/>
<protein>
    <submittedName>
        <fullName evidence="1">Uncharacterized protein</fullName>
    </submittedName>
</protein>
<keyword evidence="2" id="KW-1185">Reference proteome</keyword>
<reference evidence="1 2" key="1">
    <citation type="journal article" date="2019" name="Nat. Ecol. Evol.">
        <title>Megaphylogeny resolves global patterns of mushroom evolution.</title>
        <authorList>
            <person name="Varga T."/>
            <person name="Krizsan K."/>
            <person name="Foldi C."/>
            <person name="Dima B."/>
            <person name="Sanchez-Garcia M."/>
            <person name="Sanchez-Ramirez S."/>
            <person name="Szollosi G.J."/>
            <person name="Szarkandi J.G."/>
            <person name="Papp V."/>
            <person name="Albert L."/>
            <person name="Andreopoulos W."/>
            <person name="Angelini C."/>
            <person name="Antonin V."/>
            <person name="Barry K.W."/>
            <person name="Bougher N.L."/>
            <person name="Buchanan P."/>
            <person name="Buyck B."/>
            <person name="Bense V."/>
            <person name="Catcheside P."/>
            <person name="Chovatia M."/>
            <person name="Cooper J."/>
            <person name="Damon W."/>
            <person name="Desjardin D."/>
            <person name="Finy P."/>
            <person name="Geml J."/>
            <person name="Haridas S."/>
            <person name="Hughes K."/>
            <person name="Justo A."/>
            <person name="Karasinski D."/>
            <person name="Kautmanova I."/>
            <person name="Kiss B."/>
            <person name="Kocsube S."/>
            <person name="Kotiranta H."/>
            <person name="LaButti K.M."/>
            <person name="Lechner B.E."/>
            <person name="Liimatainen K."/>
            <person name="Lipzen A."/>
            <person name="Lukacs Z."/>
            <person name="Mihaltcheva S."/>
            <person name="Morgado L.N."/>
            <person name="Niskanen T."/>
            <person name="Noordeloos M.E."/>
            <person name="Ohm R.A."/>
            <person name="Ortiz-Santana B."/>
            <person name="Ovrebo C."/>
            <person name="Racz N."/>
            <person name="Riley R."/>
            <person name="Savchenko A."/>
            <person name="Shiryaev A."/>
            <person name="Soop K."/>
            <person name="Spirin V."/>
            <person name="Szebenyi C."/>
            <person name="Tomsovsky M."/>
            <person name="Tulloss R.E."/>
            <person name="Uehling J."/>
            <person name="Grigoriev I.V."/>
            <person name="Vagvolgyi C."/>
            <person name="Papp T."/>
            <person name="Martin F.M."/>
            <person name="Miettinen O."/>
            <person name="Hibbett D.S."/>
            <person name="Nagy L.G."/>
        </authorList>
    </citation>
    <scope>NUCLEOTIDE SEQUENCE [LARGE SCALE GENOMIC DNA]</scope>
    <source>
        <strain evidence="1 2">HHB13444</strain>
    </source>
</reference>
<accession>A0A5C3NTX8</accession>
<dbReference type="InParanoid" id="A0A5C3NTX8"/>
<gene>
    <name evidence="1" type="ORF">K466DRAFT_667932</name>
</gene>
<organism evidence="1 2">
    <name type="scientific">Polyporus arcularius HHB13444</name>
    <dbReference type="NCBI Taxonomy" id="1314778"/>
    <lineage>
        <taxon>Eukaryota</taxon>
        <taxon>Fungi</taxon>
        <taxon>Dikarya</taxon>
        <taxon>Basidiomycota</taxon>
        <taxon>Agaricomycotina</taxon>
        <taxon>Agaricomycetes</taxon>
        <taxon>Polyporales</taxon>
        <taxon>Polyporaceae</taxon>
        <taxon>Polyporus</taxon>
    </lineage>
</organism>
<evidence type="ECO:0000313" key="2">
    <source>
        <dbReference type="Proteomes" id="UP000308197"/>
    </source>
</evidence>
<name>A0A5C3NTX8_9APHY</name>
<evidence type="ECO:0000313" key="1">
    <source>
        <dbReference type="EMBL" id="TFK79858.1"/>
    </source>
</evidence>
<proteinExistence type="predicted"/>
<dbReference type="EMBL" id="ML211912">
    <property type="protein sequence ID" value="TFK79858.1"/>
    <property type="molecule type" value="Genomic_DNA"/>
</dbReference>
<dbReference type="Proteomes" id="UP000308197">
    <property type="component" value="Unassembled WGS sequence"/>
</dbReference>